<evidence type="ECO:0000259" key="3">
    <source>
        <dbReference type="PROSITE" id="PS50004"/>
    </source>
</evidence>
<feature type="domain" description="C2" evidence="3">
    <location>
        <begin position="468"/>
        <end position="603"/>
    </location>
</feature>
<evidence type="ECO:0000313" key="4">
    <source>
        <dbReference type="EMBL" id="GMH84506.1"/>
    </source>
</evidence>
<gene>
    <name evidence="4" type="ORF">TrST_g1301</name>
</gene>
<dbReference type="PROSITE" id="PS50004">
    <property type="entry name" value="C2"/>
    <property type="match status" value="5"/>
</dbReference>
<dbReference type="Gene3D" id="1.25.40.20">
    <property type="entry name" value="Ankyrin repeat-containing domain"/>
    <property type="match status" value="1"/>
</dbReference>
<dbReference type="GO" id="GO:0016020">
    <property type="term" value="C:membrane"/>
    <property type="evidence" value="ECO:0007669"/>
    <property type="project" value="TreeGrafter"/>
</dbReference>
<dbReference type="SUPFAM" id="SSF48403">
    <property type="entry name" value="Ankyrin repeat"/>
    <property type="match status" value="1"/>
</dbReference>
<dbReference type="GO" id="GO:0005509">
    <property type="term" value="F:calcium ion binding"/>
    <property type="evidence" value="ECO:0007669"/>
    <property type="project" value="TreeGrafter"/>
</dbReference>
<name>A0A9W7B5J5_9STRA</name>
<keyword evidence="2" id="KW-0106">Calcium</keyword>
<protein>
    <recommendedName>
        <fullName evidence="3">C2 domain-containing protein</fullName>
    </recommendedName>
</protein>
<dbReference type="SMART" id="SM00248">
    <property type="entry name" value="ANK"/>
    <property type="match status" value="2"/>
</dbReference>
<feature type="domain" description="C2" evidence="3">
    <location>
        <begin position="316"/>
        <end position="445"/>
    </location>
</feature>
<dbReference type="InterPro" id="IPR000008">
    <property type="entry name" value="C2_dom"/>
</dbReference>
<dbReference type="EMBL" id="BRXY01000294">
    <property type="protein sequence ID" value="GMH84506.1"/>
    <property type="molecule type" value="Genomic_DNA"/>
</dbReference>
<proteinExistence type="predicted"/>
<evidence type="ECO:0000313" key="5">
    <source>
        <dbReference type="Proteomes" id="UP001165085"/>
    </source>
</evidence>
<dbReference type="OrthoDB" id="419768at2759"/>
<feature type="domain" description="C2" evidence="3">
    <location>
        <begin position="620"/>
        <end position="759"/>
    </location>
</feature>
<dbReference type="InterPro" id="IPR035892">
    <property type="entry name" value="C2_domain_sf"/>
</dbReference>
<dbReference type="PANTHER" id="PTHR45911:SF4">
    <property type="entry name" value="MULTIPLE C2 AND TRANSMEMBRANE DOMAIN-CONTAINING PROTEIN"/>
    <property type="match status" value="1"/>
</dbReference>
<reference evidence="5" key="1">
    <citation type="journal article" date="2023" name="Commun. Biol.">
        <title>Genome analysis of Parmales, the sister group of diatoms, reveals the evolutionary specialization of diatoms from phago-mixotrophs to photoautotrophs.</title>
        <authorList>
            <person name="Ban H."/>
            <person name="Sato S."/>
            <person name="Yoshikawa S."/>
            <person name="Yamada K."/>
            <person name="Nakamura Y."/>
            <person name="Ichinomiya M."/>
            <person name="Sato N."/>
            <person name="Blanc-Mathieu R."/>
            <person name="Endo H."/>
            <person name="Kuwata A."/>
            <person name="Ogata H."/>
        </authorList>
    </citation>
    <scope>NUCLEOTIDE SEQUENCE [LARGE SCALE GENOMIC DNA]</scope>
    <source>
        <strain evidence="5">NIES 3701</strain>
    </source>
</reference>
<keyword evidence="5" id="KW-1185">Reference proteome</keyword>
<dbReference type="PANTHER" id="PTHR45911">
    <property type="entry name" value="C2 DOMAIN-CONTAINING PROTEIN"/>
    <property type="match status" value="1"/>
</dbReference>
<evidence type="ECO:0000256" key="1">
    <source>
        <dbReference type="ARBA" id="ARBA00022723"/>
    </source>
</evidence>
<dbReference type="InterPro" id="IPR036770">
    <property type="entry name" value="Ankyrin_rpt-contain_sf"/>
</dbReference>
<organism evidence="4 5">
    <name type="scientific">Triparma strigata</name>
    <dbReference type="NCBI Taxonomy" id="1606541"/>
    <lineage>
        <taxon>Eukaryota</taxon>
        <taxon>Sar</taxon>
        <taxon>Stramenopiles</taxon>
        <taxon>Ochrophyta</taxon>
        <taxon>Bolidophyceae</taxon>
        <taxon>Parmales</taxon>
        <taxon>Triparmaceae</taxon>
        <taxon>Triparma</taxon>
    </lineage>
</organism>
<accession>A0A9W7B5J5</accession>
<dbReference type="Pfam" id="PF12796">
    <property type="entry name" value="Ank_2"/>
    <property type="match status" value="1"/>
</dbReference>
<keyword evidence="1" id="KW-0479">Metal-binding</keyword>
<feature type="domain" description="C2" evidence="3">
    <location>
        <begin position="8"/>
        <end position="139"/>
    </location>
</feature>
<sequence>MPKVKFEPKPKVDPDAKASGPTFYGGTVNLTIKEAAGLIAMDSSFFSKKGRSDPYVKVTAPYENKNKKKDDELAKTTTKKKTLSPMWDESFTIQLTPNHTPKLTFRLFDYDIGSANDEMGVIIIDLLKLAPDKIHEKWHSVAPSSGCRNATGSLEISISYTLKAAPSSFTKSKEMPDFLGGKVELHIVECKGLKAMDSSMFSKKGSSDPYVKIFCRDLSTGKKTAVEKTRILKKNRNPHFNSKHTFLMPKTSSSVLQLQIYDHDMMSGDDPMGCAMLPLEKFLKRHDYSDSLTFSIEPMEGCEDPTGTITCNLTFQPNLPDPHLNKPFSGGLLLGIINRADNLLAVDSSILSKASSDPYVKVMTDFISTDGKHKHVDVHKTAHKSGNLSPKYEEPFCQDLSPFHSPQIEFSVWDNDRMSSDDPLGHVVLNVFDLIVTRDDKPVKYDKEDIPYVVKSYDILPVAGCVNATGTLTLSLIFYPLFNTKKGFFGGNCELKIIQASNLVAMDKSMFAKAATSSDPYISVCCPEGERFKDNVVAKTKTVKKTLNPYYEQTFKFILSENHYPYLHLKVYDWDAASGDDIIGKCVINLYDFDSFGEEVWVNVQPTNGCIEGQGRVKIMLNFERVSTPREEEFYGGMLIATVKEAKNLLPMDKSVFSVASSDPFVKLQGYKKGKGWAILSKGKNKSKLETYDKTKIVKKNLNPVWNHRLKAALTPQNLPVIIFGVFDHDDMSGDDPMGIVKVNLNDYKDEEDKVEKWFNIMGCKGCPEPTGELLLSFHWAPELSPEEKARRAEEARRKLYEKQKNPDRDLTIDEMMEQAEKRVNELSSLREGEYFESNHQGMRPVILARSELDKVIEIHGDVLQEVQARLVQEKMSMDLETRKANFYVDGVVDPPPAALTMGGGGLAGLFGGGKKKTGGFAGLLGAKPSSPPAPKVAGGLAGLLGAKPSSPPAPVKNPFGAAPSALATLVPKKTSLPTSPIAKRGSKISDSSVAAFKGKHFDATKFKGAGIAAATTEKPKTPMVTVSRYVTSKTNDAIFNDPKQQYERMIKGMEIRFKKRGKHMSNMREVEKVIPRSANHALNILNAAARDEPVKYLSEDLDAAALRSNNEANVYGNHFTKFKPVYAHPLPTSRPRYDAERMMKKLNNMPRQERVAAAASWGLAWCIEELYMQGCPVSHKNATGLTPLHVACRFDFIDCVTVLMNIGLEPTAGIDMNDETMNFVTPLEVAISSNSVKCAAFLASKGAVRRIERPIGGYRSILDAGHVTKFPWLPKMGEQPDDFVLKRVNRAVDDQARNLGMSIEMINGSV</sequence>
<dbReference type="CDD" id="cd00030">
    <property type="entry name" value="C2"/>
    <property type="match status" value="5"/>
</dbReference>
<feature type="domain" description="C2" evidence="3">
    <location>
        <begin position="163"/>
        <end position="292"/>
    </location>
</feature>
<comment type="caution">
    <text evidence="4">The sequence shown here is derived from an EMBL/GenBank/DDBJ whole genome shotgun (WGS) entry which is preliminary data.</text>
</comment>
<dbReference type="InterPro" id="IPR002110">
    <property type="entry name" value="Ankyrin_rpt"/>
</dbReference>
<dbReference type="SUPFAM" id="SSF49562">
    <property type="entry name" value="C2 domain (Calcium/lipid-binding domain, CaLB)"/>
    <property type="match status" value="5"/>
</dbReference>
<dbReference type="Proteomes" id="UP001165085">
    <property type="component" value="Unassembled WGS sequence"/>
</dbReference>
<dbReference type="SMART" id="SM00239">
    <property type="entry name" value="C2"/>
    <property type="match status" value="5"/>
</dbReference>
<dbReference type="Pfam" id="PF00168">
    <property type="entry name" value="C2"/>
    <property type="match status" value="5"/>
</dbReference>
<dbReference type="Gene3D" id="2.60.40.150">
    <property type="entry name" value="C2 domain"/>
    <property type="match status" value="5"/>
</dbReference>
<evidence type="ECO:0000256" key="2">
    <source>
        <dbReference type="ARBA" id="ARBA00022837"/>
    </source>
</evidence>